<protein>
    <submittedName>
        <fullName evidence="1">Uncharacterized protein</fullName>
    </submittedName>
</protein>
<accession>A0A0A9HRN9</accession>
<name>A0A0A9HRN9_ARUDO</name>
<reference evidence="1" key="2">
    <citation type="journal article" date="2015" name="Data Brief">
        <title>Shoot transcriptome of the giant reed, Arundo donax.</title>
        <authorList>
            <person name="Barrero R.A."/>
            <person name="Guerrero F.D."/>
            <person name="Moolhuijzen P."/>
            <person name="Goolsby J.A."/>
            <person name="Tidwell J."/>
            <person name="Bellgard S.E."/>
            <person name="Bellgard M.I."/>
        </authorList>
    </citation>
    <scope>NUCLEOTIDE SEQUENCE</scope>
    <source>
        <tissue evidence="1">Shoot tissue taken approximately 20 cm above the soil surface</tissue>
    </source>
</reference>
<organism evidence="1">
    <name type="scientific">Arundo donax</name>
    <name type="common">Giant reed</name>
    <name type="synonym">Donax arundinaceus</name>
    <dbReference type="NCBI Taxonomy" id="35708"/>
    <lineage>
        <taxon>Eukaryota</taxon>
        <taxon>Viridiplantae</taxon>
        <taxon>Streptophyta</taxon>
        <taxon>Embryophyta</taxon>
        <taxon>Tracheophyta</taxon>
        <taxon>Spermatophyta</taxon>
        <taxon>Magnoliopsida</taxon>
        <taxon>Liliopsida</taxon>
        <taxon>Poales</taxon>
        <taxon>Poaceae</taxon>
        <taxon>PACMAD clade</taxon>
        <taxon>Arundinoideae</taxon>
        <taxon>Arundineae</taxon>
        <taxon>Arundo</taxon>
    </lineage>
</organism>
<dbReference type="EMBL" id="GBRH01160355">
    <property type="protein sequence ID" value="JAE37541.1"/>
    <property type="molecule type" value="Transcribed_RNA"/>
</dbReference>
<reference evidence="1" key="1">
    <citation type="submission" date="2014-09" db="EMBL/GenBank/DDBJ databases">
        <authorList>
            <person name="Magalhaes I.L.F."/>
            <person name="Oliveira U."/>
            <person name="Santos F.R."/>
            <person name="Vidigal T.H.D.A."/>
            <person name="Brescovit A.D."/>
            <person name="Santos A.J."/>
        </authorList>
    </citation>
    <scope>NUCLEOTIDE SEQUENCE</scope>
    <source>
        <tissue evidence="1">Shoot tissue taken approximately 20 cm above the soil surface</tissue>
    </source>
</reference>
<proteinExistence type="predicted"/>
<sequence length="11" mass="1093">MMGPGGIGNLF</sequence>
<evidence type="ECO:0000313" key="1">
    <source>
        <dbReference type="EMBL" id="JAE37541.1"/>
    </source>
</evidence>